<keyword evidence="8" id="KW-0853">WD repeat</keyword>
<dbReference type="Gene3D" id="1.25.40.10">
    <property type="entry name" value="Tetratricopeptide repeat domain"/>
    <property type="match status" value="1"/>
</dbReference>
<feature type="repeat" description="CHCR" evidence="9">
    <location>
        <begin position="571"/>
        <end position="715"/>
    </location>
</feature>
<feature type="compositionally biased region" description="Acidic residues" evidence="10">
    <location>
        <begin position="12"/>
        <end position="23"/>
    </location>
</feature>
<dbReference type="GeneID" id="106662209"/>
<dbReference type="PROSITE" id="PS50236">
    <property type="entry name" value="CHCR"/>
    <property type="match status" value="1"/>
</dbReference>
<evidence type="ECO:0000313" key="13">
    <source>
        <dbReference type="Proteomes" id="UP000494040"/>
    </source>
</evidence>
<comment type="subcellular location">
    <subcellularLocation>
        <location evidence="1">Lysosome</location>
    </subcellularLocation>
</comment>
<dbReference type="SMART" id="SM00320">
    <property type="entry name" value="WD40"/>
    <property type="match status" value="2"/>
</dbReference>
<keyword evidence="2" id="KW-0813">Transport</keyword>
<dbReference type="InterPro" id="IPR045111">
    <property type="entry name" value="Vps41/Vps8"/>
</dbReference>
<dbReference type="PANTHER" id="PTHR12616">
    <property type="entry name" value="VACUOLAR PROTEIN SORTING VPS41"/>
    <property type="match status" value="1"/>
</dbReference>
<dbReference type="InterPro" id="IPR057780">
    <property type="entry name" value="Beta-prop_Vps41"/>
</dbReference>
<evidence type="ECO:0000313" key="12">
    <source>
        <dbReference type="EnsemblMetazoa" id="XP_014241580.1"/>
    </source>
</evidence>
<proteinExistence type="predicted"/>
<evidence type="ECO:0000256" key="6">
    <source>
        <dbReference type="ARBA" id="ARBA00023228"/>
    </source>
</evidence>
<dbReference type="OMA" id="PQLVWQD"/>
<evidence type="ECO:0000256" key="2">
    <source>
        <dbReference type="ARBA" id="ARBA00022448"/>
    </source>
</evidence>
<dbReference type="SUPFAM" id="SSF50978">
    <property type="entry name" value="WD40 repeat-like"/>
    <property type="match status" value="1"/>
</dbReference>
<dbReference type="Pfam" id="PF23556">
    <property type="entry name" value="TPR_Vps41"/>
    <property type="match status" value="1"/>
</dbReference>
<dbReference type="GO" id="GO:0009267">
    <property type="term" value="P:cellular response to starvation"/>
    <property type="evidence" value="ECO:0007669"/>
    <property type="project" value="TreeGrafter"/>
</dbReference>
<dbReference type="AlphaFoldDB" id="A0A8I6RAG6"/>
<keyword evidence="3 7" id="KW-0479">Metal-binding</keyword>
<evidence type="ECO:0000256" key="3">
    <source>
        <dbReference type="ARBA" id="ARBA00022771"/>
    </source>
</evidence>
<dbReference type="SUPFAM" id="SSF48371">
    <property type="entry name" value="ARM repeat"/>
    <property type="match status" value="1"/>
</dbReference>
<dbReference type="GO" id="GO:0005764">
    <property type="term" value="C:lysosome"/>
    <property type="evidence" value="ECO:0007669"/>
    <property type="project" value="UniProtKB-SubCell"/>
</dbReference>
<dbReference type="GO" id="GO:0008270">
    <property type="term" value="F:zinc ion binding"/>
    <property type="evidence" value="ECO:0007669"/>
    <property type="project" value="UniProtKB-KW"/>
</dbReference>
<evidence type="ECO:0000256" key="1">
    <source>
        <dbReference type="ARBA" id="ARBA00004371"/>
    </source>
</evidence>
<dbReference type="SMART" id="SM00299">
    <property type="entry name" value="CLH"/>
    <property type="match status" value="1"/>
</dbReference>
<dbReference type="CTD" id="16990"/>
<feature type="region of interest" description="Disordered" evidence="10">
    <location>
        <begin position="1"/>
        <end position="26"/>
    </location>
</feature>
<dbReference type="EnsemblMetazoa" id="XM_014386094.2">
    <property type="protein sequence ID" value="XP_014241580.1"/>
    <property type="gene ID" value="LOC106662209"/>
</dbReference>
<evidence type="ECO:0000256" key="7">
    <source>
        <dbReference type="PROSITE-ProRule" id="PRU00175"/>
    </source>
</evidence>
<dbReference type="GO" id="GO:0005770">
    <property type="term" value="C:late endosome"/>
    <property type="evidence" value="ECO:0007669"/>
    <property type="project" value="TreeGrafter"/>
</dbReference>
<evidence type="ECO:0000259" key="11">
    <source>
        <dbReference type="PROSITE" id="PS50089"/>
    </source>
</evidence>
<reference evidence="12" key="1">
    <citation type="submission" date="2022-01" db="UniProtKB">
        <authorList>
            <consortium name="EnsemblMetazoa"/>
        </authorList>
    </citation>
    <scope>IDENTIFICATION</scope>
</reference>
<dbReference type="SUPFAM" id="SSF57850">
    <property type="entry name" value="RING/U-box"/>
    <property type="match status" value="1"/>
</dbReference>
<evidence type="ECO:0000256" key="8">
    <source>
        <dbReference type="PROSITE-ProRule" id="PRU00221"/>
    </source>
</evidence>
<dbReference type="InterPro" id="IPR011990">
    <property type="entry name" value="TPR-like_helical_dom_sf"/>
</dbReference>
<keyword evidence="5" id="KW-0653">Protein transport</keyword>
<keyword evidence="6" id="KW-0458">Lysosome</keyword>
<sequence length="846" mass="95890">MDDNSSNKSDEHLEEDEGSDLDEKEPKLKYMRMGNGVENILKADSASCVAIHPKFVCIGTDWGLIYFLDHQGNVVLDKELRAHTLAVNQISIDANGDYIASCADDGKVYVFGVYDSDNNQEIRLERLVRSVAIDPLYAKGGSYRRVITGDEKLVLHEKGFFSRIRSTVLGDASIEGGVKNIKWSPDGKLLAWSTQVGFRVYDVDVKTSLGLVKWASKPQIDLKCPMCWEGNNNLVVAWNNTIKICAIKRKTTATPSHISAFVVMPVYTIQMEYIVSGVGPWGNMLVVLGCTKEINNSGLDGDRPQLQVIEPTSSGYEDLNSHFLSLRGFEKYAASDYSLECLPDEGQFVIVSPRDIVVACPYDADDRIDWLINHSKFEMAQKAVADSKVPFVRHSKYSVGREYIGYLLKKREYKKAADQCKNILGNDKMKWEKELRRFAEHQAAHALADYVPISLECRLPNHCYELILYEYLRYDKEGFLNKIKAWPPALYDPSTMGAVVLKCIFGSDLKSNPTLLEALAIIYSHMGNHDKALSMYIKLQNNGVFNLIEQHKLHSSIHKSAKDLMKMDENKAIRTFLHSNVNPDDIVEALKDHNYYCFKYLDALNKHDSKACIKNHSKLVRLYADFEPDKLLNFLKMSDHYAIREALDICKSGKLNEEMVYLLGRIGNTKEALELILTSIGDIERAIDFCKEHDDEELWEDLISFSLDKPMCITNLLQNIGTYVDPNILLQKIDNKLPIPSLKESLVKLMQGYNLQVQVQEGCNVILANDSFALSEKVRSIRQRGVLIGDDQQCGSCHKKVILKSTKDSNVKESLVIFHCNHIFHRDCLPAFMDNCKLCTKTKLHF</sequence>
<evidence type="ECO:0000256" key="9">
    <source>
        <dbReference type="PROSITE-ProRule" id="PRU01006"/>
    </source>
</evidence>
<dbReference type="Pfam" id="PF23411">
    <property type="entry name" value="Beta-prop_Vps41"/>
    <property type="match status" value="1"/>
</dbReference>
<dbReference type="PROSITE" id="PS50089">
    <property type="entry name" value="ZF_RING_2"/>
    <property type="match status" value="1"/>
</dbReference>
<keyword evidence="13" id="KW-1185">Reference proteome</keyword>
<dbReference type="InterPro" id="IPR016024">
    <property type="entry name" value="ARM-type_fold"/>
</dbReference>
<dbReference type="RefSeq" id="XP_014241580.1">
    <property type="nucleotide sequence ID" value="XM_014386094.2"/>
</dbReference>
<accession>A0A8I6RAG6</accession>
<feature type="repeat" description="WD" evidence="8">
    <location>
        <begin position="80"/>
        <end position="121"/>
    </location>
</feature>
<dbReference type="GO" id="GO:0006623">
    <property type="term" value="P:protein targeting to vacuole"/>
    <property type="evidence" value="ECO:0007669"/>
    <property type="project" value="InterPro"/>
</dbReference>
<feature type="domain" description="RING-type" evidence="11">
    <location>
        <begin position="794"/>
        <end position="840"/>
    </location>
</feature>
<dbReference type="InterPro" id="IPR001841">
    <property type="entry name" value="Znf_RING"/>
</dbReference>
<dbReference type="InterPro" id="IPR036322">
    <property type="entry name" value="WD40_repeat_dom_sf"/>
</dbReference>
<organism evidence="12 13">
    <name type="scientific">Cimex lectularius</name>
    <name type="common">Bed bug</name>
    <name type="synonym">Acanthia lectularia</name>
    <dbReference type="NCBI Taxonomy" id="79782"/>
    <lineage>
        <taxon>Eukaryota</taxon>
        <taxon>Metazoa</taxon>
        <taxon>Ecdysozoa</taxon>
        <taxon>Arthropoda</taxon>
        <taxon>Hexapoda</taxon>
        <taxon>Insecta</taxon>
        <taxon>Pterygota</taxon>
        <taxon>Neoptera</taxon>
        <taxon>Paraneoptera</taxon>
        <taxon>Hemiptera</taxon>
        <taxon>Heteroptera</taxon>
        <taxon>Panheteroptera</taxon>
        <taxon>Cimicomorpha</taxon>
        <taxon>Cimicidae</taxon>
        <taxon>Cimex</taxon>
    </lineage>
</organism>
<name>A0A8I6RAG6_CIMLE</name>
<dbReference type="InterPro" id="IPR015943">
    <property type="entry name" value="WD40/YVTN_repeat-like_dom_sf"/>
</dbReference>
<keyword evidence="3 7" id="KW-0863">Zinc-finger</keyword>
<dbReference type="InterPro" id="IPR001680">
    <property type="entry name" value="WD40_rpt"/>
</dbReference>
<evidence type="ECO:0000256" key="4">
    <source>
        <dbReference type="ARBA" id="ARBA00022833"/>
    </source>
</evidence>
<dbReference type="OrthoDB" id="244107at2759"/>
<dbReference type="PROSITE" id="PS50082">
    <property type="entry name" value="WD_REPEATS_2"/>
    <property type="match status" value="1"/>
</dbReference>
<dbReference type="Gene3D" id="2.130.10.10">
    <property type="entry name" value="YVTN repeat-like/Quinoprotein amine dehydrogenase"/>
    <property type="match status" value="1"/>
</dbReference>
<dbReference type="InterPro" id="IPR000547">
    <property type="entry name" value="Clathrin_H-chain/VPS_repeat"/>
</dbReference>
<protein>
    <recommendedName>
        <fullName evidence="11">RING-type domain-containing protein</fullName>
    </recommendedName>
</protein>
<evidence type="ECO:0000256" key="5">
    <source>
        <dbReference type="ARBA" id="ARBA00022927"/>
    </source>
</evidence>
<dbReference type="GO" id="GO:0034058">
    <property type="term" value="P:endosomal vesicle fusion"/>
    <property type="evidence" value="ECO:0007669"/>
    <property type="project" value="TreeGrafter"/>
</dbReference>
<dbReference type="PANTHER" id="PTHR12616:SF1">
    <property type="entry name" value="VACUOLAR PROTEIN SORTING-ASSOCIATED PROTEIN 41 HOMOLOG"/>
    <property type="match status" value="1"/>
</dbReference>
<keyword evidence="4" id="KW-0862">Zinc</keyword>
<evidence type="ECO:0000256" key="10">
    <source>
        <dbReference type="SAM" id="MobiDB-lite"/>
    </source>
</evidence>
<dbReference type="KEGG" id="clec:106662209"/>
<dbReference type="GO" id="GO:0030897">
    <property type="term" value="C:HOPS complex"/>
    <property type="evidence" value="ECO:0007669"/>
    <property type="project" value="TreeGrafter"/>
</dbReference>
<dbReference type="Proteomes" id="UP000494040">
    <property type="component" value="Unassembled WGS sequence"/>
</dbReference>
<dbReference type="GO" id="GO:0016236">
    <property type="term" value="P:macroautophagy"/>
    <property type="evidence" value="ECO:0007669"/>
    <property type="project" value="TreeGrafter"/>
</dbReference>